<gene>
    <name evidence="2" type="ORF">UBRO_20261</name>
</gene>
<name>A0A1K0FZX3_9BASI</name>
<dbReference type="EMBL" id="LT558119">
    <property type="protein sequence ID" value="SAM77880.1"/>
    <property type="molecule type" value="Genomic_DNA"/>
</dbReference>
<dbReference type="OrthoDB" id="2555129at2759"/>
<evidence type="ECO:0000313" key="3">
    <source>
        <dbReference type="Proteomes" id="UP000179920"/>
    </source>
</evidence>
<dbReference type="Proteomes" id="UP000179920">
    <property type="component" value="Chromosome III"/>
</dbReference>
<proteinExistence type="predicted"/>
<reference evidence="3" key="1">
    <citation type="submission" date="2016-04" db="EMBL/GenBank/DDBJ databases">
        <authorList>
            <person name="Guldener U."/>
            <person name="Guldener U."/>
        </authorList>
    </citation>
    <scope>NUCLEOTIDE SEQUENCE [LARGE SCALE GENOMIC DNA]</scope>
    <source>
        <strain evidence="3">UB2112</strain>
    </source>
</reference>
<feature type="region of interest" description="Disordered" evidence="1">
    <location>
        <begin position="230"/>
        <end position="254"/>
    </location>
</feature>
<sequence>MGEALAQVAAVPDKSFYAVARGWKKGIYTIKGEAERQIRNLAHDFTTLHFPGPLLQIFRDRVAAEDFLANSGRFTQQFSIQDEADNELLERTRIFNGLDPNSEPALRRTLGMSAERKEARRRSRLLIISQAATRQEAAAPAVHSPPLSLKCMSSDPPPISPFEEINGFGSFPTSVPLQSMSLLSAKHLASSVAFYAKVLGFNCVSQVPHIQAVMISSSATICLRTTDPLPTMSEAQSEDTLSLPPTPESVSLSCTDPEPLDLPLTTLPLRSSATSTLSGQTVLIEYSGALKSMNTLLSAKHNEWRLERTKAAAAASAQASQTNGTRPSQPDMARILSGVQQTPWDAQELHLCDLDGHRIICTTPFARA</sequence>
<accession>A0A1K0FZX3</accession>
<evidence type="ECO:0000256" key="1">
    <source>
        <dbReference type="SAM" id="MobiDB-lite"/>
    </source>
</evidence>
<feature type="compositionally biased region" description="Low complexity" evidence="1">
    <location>
        <begin position="312"/>
        <end position="321"/>
    </location>
</feature>
<dbReference type="InterPro" id="IPR037056">
    <property type="entry name" value="RNase_H1_N_sf"/>
</dbReference>
<protein>
    <submittedName>
        <fullName evidence="2">Uncharacterized protein</fullName>
    </submittedName>
</protein>
<organism evidence="2 3">
    <name type="scientific">Ustilago bromivora</name>
    <dbReference type="NCBI Taxonomy" id="307758"/>
    <lineage>
        <taxon>Eukaryota</taxon>
        <taxon>Fungi</taxon>
        <taxon>Dikarya</taxon>
        <taxon>Basidiomycota</taxon>
        <taxon>Ustilaginomycotina</taxon>
        <taxon>Ustilaginomycetes</taxon>
        <taxon>Ustilaginales</taxon>
        <taxon>Ustilaginaceae</taxon>
        <taxon>Ustilago</taxon>
    </lineage>
</organism>
<evidence type="ECO:0000313" key="2">
    <source>
        <dbReference type="EMBL" id="SAM77880.1"/>
    </source>
</evidence>
<dbReference type="AlphaFoldDB" id="A0A1K0FZX3"/>
<dbReference type="Gene3D" id="3.40.970.10">
    <property type="entry name" value="Ribonuclease H1, N-terminal domain"/>
    <property type="match status" value="1"/>
</dbReference>
<feature type="region of interest" description="Disordered" evidence="1">
    <location>
        <begin position="312"/>
        <end position="331"/>
    </location>
</feature>